<dbReference type="InterPro" id="IPR044780">
    <property type="entry name" value="Heh2/Src1"/>
</dbReference>
<dbReference type="GO" id="GO:0005783">
    <property type="term" value="C:endoplasmic reticulum"/>
    <property type="evidence" value="ECO:0007669"/>
    <property type="project" value="TreeGrafter"/>
</dbReference>
<evidence type="ECO:0000256" key="2">
    <source>
        <dbReference type="ARBA" id="ARBA00022553"/>
    </source>
</evidence>
<dbReference type="Gene3D" id="1.10.720.30">
    <property type="entry name" value="SAP domain"/>
    <property type="match status" value="1"/>
</dbReference>
<evidence type="ECO:0000256" key="3">
    <source>
        <dbReference type="ARBA" id="ARBA00022692"/>
    </source>
</evidence>
<dbReference type="InParanoid" id="Q6FSW1"/>
<keyword evidence="4 8" id="KW-1133">Transmembrane helix</keyword>
<evidence type="ECO:0000256" key="1">
    <source>
        <dbReference type="ARBA" id="ARBA00004540"/>
    </source>
</evidence>
<dbReference type="HOGENOM" id="CLU_010838_0_0_1"/>
<dbReference type="PANTHER" id="PTHR47808:SF2">
    <property type="entry name" value="LEM DOMAIN-CONTAINING PROTEIN 2"/>
    <property type="match status" value="1"/>
</dbReference>
<name>Q6FSW1_CANGA</name>
<dbReference type="eggNOG" id="ENOG502QVG5">
    <property type="taxonomic scope" value="Eukaryota"/>
</dbReference>
<feature type="region of interest" description="Disordered" evidence="7">
    <location>
        <begin position="213"/>
        <end position="314"/>
    </location>
</feature>
<evidence type="ECO:0000256" key="4">
    <source>
        <dbReference type="ARBA" id="ARBA00022989"/>
    </source>
</evidence>
<protein>
    <recommendedName>
        <fullName evidence="14">Inner nuclear membrane protein SRC1</fullName>
    </recommendedName>
</protein>
<dbReference type="VEuPathDB" id="FungiDB:CAGL0G07403g"/>
<evidence type="ECO:0000256" key="7">
    <source>
        <dbReference type="SAM" id="MobiDB-lite"/>
    </source>
</evidence>
<feature type="region of interest" description="Disordered" evidence="7">
    <location>
        <begin position="619"/>
        <end position="647"/>
    </location>
</feature>
<keyword evidence="13" id="KW-1185">Reference proteome</keyword>
<evidence type="ECO:0000313" key="13">
    <source>
        <dbReference type="Proteomes" id="UP000002428"/>
    </source>
</evidence>
<evidence type="ECO:0000259" key="9">
    <source>
        <dbReference type="Pfam" id="PF09402"/>
    </source>
</evidence>
<feature type="compositionally biased region" description="Polar residues" evidence="7">
    <location>
        <begin position="236"/>
        <end position="246"/>
    </location>
</feature>
<dbReference type="Pfam" id="PF12949">
    <property type="entry name" value="HeH"/>
    <property type="match status" value="1"/>
</dbReference>
<feature type="domain" description="Man1/Src1-like C-terminal" evidence="9">
    <location>
        <begin position="438"/>
        <end position="790"/>
    </location>
</feature>
<evidence type="ECO:0000256" key="6">
    <source>
        <dbReference type="ARBA" id="ARBA00023242"/>
    </source>
</evidence>
<dbReference type="InterPro" id="IPR041885">
    <property type="entry name" value="MAN1_winged_helix_dom"/>
</dbReference>
<keyword evidence="6" id="KW-0539">Nucleus</keyword>
<feature type="compositionally biased region" description="Polar residues" evidence="7">
    <location>
        <begin position="285"/>
        <end position="298"/>
    </location>
</feature>
<dbReference type="Gene3D" id="1.10.10.1180">
    <property type="entry name" value="MAN1, winged-helix domain"/>
    <property type="match status" value="1"/>
</dbReference>
<dbReference type="GO" id="GO:0003682">
    <property type="term" value="F:chromatin binding"/>
    <property type="evidence" value="ECO:0007669"/>
    <property type="project" value="InterPro"/>
</dbReference>
<keyword evidence="2" id="KW-0597">Phosphoprotein</keyword>
<evidence type="ECO:0000313" key="11">
    <source>
        <dbReference type="CGD" id="CAL0129239"/>
    </source>
</evidence>
<evidence type="ECO:0000256" key="8">
    <source>
        <dbReference type="SAM" id="Phobius"/>
    </source>
</evidence>
<dbReference type="PANTHER" id="PTHR47808">
    <property type="entry name" value="INNER NUCLEAR MEMBRANE PROTEIN HEH2-RELATED"/>
    <property type="match status" value="1"/>
</dbReference>
<dbReference type="Pfam" id="PF09402">
    <property type="entry name" value="MSC"/>
    <property type="match status" value="1"/>
</dbReference>
<reference evidence="12 13" key="1">
    <citation type="journal article" date="2004" name="Nature">
        <title>Genome evolution in yeasts.</title>
        <authorList>
            <consortium name="Genolevures"/>
            <person name="Dujon B."/>
            <person name="Sherman D."/>
            <person name="Fischer G."/>
            <person name="Durrens P."/>
            <person name="Casaregola S."/>
            <person name="Lafontaine I."/>
            <person name="de Montigny J."/>
            <person name="Marck C."/>
            <person name="Neuveglise C."/>
            <person name="Talla E."/>
            <person name="Goffard N."/>
            <person name="Frangeul L."/>
            <person name="Aigle M."/>
            <person name="Anthouard V."/>
            <person name="Babour A."/>
            <person name="Barbe V."/>
            <person name="Barnay S."/>
            <person name="Blanchin S."/>
            <person name="Beckerich J.M."/>
            <person name="Beyne E."/>
            <person name="Bleykasten C."/>
            <person name="Boisrame A."/>
            <person name="Boyer J."/>
            <person name="Cattolico L."/>
            <person name="Confanioleri F."/>
            <person name="de Daruvar A."/>
            <person name="Despons L."/>
            <person name="Fabre E."/>
            <person name="Fairhead C."/>
            <person name="Ferry-Dumazet H."/>
            <person name="Groppi A."/>
            <person name="Hantraye F."/>
            <person name="Hennequin C."/>
            <person name="Jauniaux N."/>
            <person name="Joyet P."/>
            <person name="Kachouri R."/>
            <person name="Kerrest A."/>
            <person name="Koszul R."/>
            <person name="Lemaire M."/>
            <person name="Lesur I."/>
            <person name="Ma L."/>
            <person name="Muller H."/>
            <person name="Nicaud J.M."/>
            <person name="Nikolski M."/>
            <person name="Oztas S."/>
            <person name="Ozier-Kalogeropoulos O."/>
            <person name="Pellenz S."/>
            <person name="Potier S."/>
            <person name="Richard G.F."/>
            <person name="Straub M.L."/>
            <person name="Suleau A."/>
            <person name="Swennene D."/>
            <person name="Tekaia F."/>
            <person name="Wesolowski-Louvel M."/>
            <person name="Westhof E."/>
            <person name="Wirth B."/>
            <person name="Zeniou-Meyer M."/>
            <person name="Zivanovic I."/>
            <person name="Bolotin-Fukuhara M."/>
            <person name="Thierry A."/>
            <person name="Bouchier C."/>
            <person name="Caudron B."/>
            <person name="Scarpelli C."/>
            <person name="Gaillardin C."/>
            <person name="Weissenbach J."/>
            <person name="Wincker P."/>
            <person name="Souciet J.L."/>
        </authorList>
    </citation>
    <scope>NUCLEOTIDE SEQUENCE [LARGE SCALE GENOMIC DNA]</scope>
    <source>
        <strain evidence="13">ATCC 2001 / BCRC 20586 / JCM 3761 / NBRC 0622 / NRRL Y-65 / CBS 138</strain>
    </source>
</reference>
<feature type="compositionally biased region" description="Low complexity" evidence="7">
    <location>
        <begin position="110"/>
        <end position="138"/>
    </location>
</feature>
<feature type="compositionally biased region" description="Basic and acidic residues" evidence="7">
    <location>
        <begin position="620"/>
        <end position="647"/>
    </location>
</feature>
<evidence type="ECO:0000256" key="5">
    <source>
        <dbReference type="ARBA" id="ARBA00023136"/>
    </source>
</evidence>
<accession>Q6FSW1</accession>
<proteinExistence type="predicted"/>
<feature type="compositionally biased region" description="Basic and acidic residues" evidence="7">
    <location>
        <begin position="161"/>
        <end position="194"/>
    </location>
</feature>
<gene>
    <name evidence="11 12" type="ordered locus">CAGL0G07403g</name>
</gene>
<dbReference type="GO" id="GO:0071763">
    <property type="term" value="P:nuclear membrane organization"/>
    <property type="evidence" value="ECO:0007669"/>
    <property type="project" value="TreeGrafter"/>
</dbReference>
<keyword evidence="5 8" id="KW-0472">Membrane</keyword>
<dbReference type="InterPro" id="IPR036361">
    <property type="entry name" value="SAP_dom_sf"/>
</dbReference>
<dbReference type="CDD" id="cd12935">
    <property type="entry name" value="LEM_like"/>
    <property type="match status" value="1"/>
</dbReference>
<feature type="compositionally biased region" description="Acidic residues" evidence="7">
    <location>
        <begin position="141"/>
        <end position="151"/>
    </location>
</feature>
<dbReference type="InterPro" id="IPR018996">
    <property type="entry name" value="Man1/Src1-like_C"/>
</dbReference>
<sequence length="806" mass="91487">MVTNILVPGFKPESLTVAKLRRVLTEHGVEYPANAKKAELAKLFKKHIKPKIPEMRKKEKGVRASSDGISRITSKKKTMKEIRKAQAKQKVVPEPKESSESASDSESDTESSSSTASDSSSASSSSSSSSSSSNSSSSYEMEQDDTVETENEFQTARSKRKAEQEVEELEKVEKKPEEPVHLDFSYKKQKGNELDHLKSIKVSDKMASLINNAISDMEKEKDKENKDVSMHDGNDSEPSSSSNLISDQGAPKESDAQPHTSGTDMYNAFIKEDTPSDTAPEVEEQTTQVKNENSSTEDFGNEAQPLDNSNDISLTSKTTVQNPFADTSNSSIQEINISRPQVDNSFSNTINSDNVFIGKLKSENSFLFDDHEEVAEEPEVKTIQIEEVESVDDEASESDLVKESTEEIMNPPPKKSSFVCKALKLLLKLILLIVAGALIAIIINLAVWYREQSIMVGYCGQEREGRSEYFEKLNLPYRDEVESFLEPYKPECQECPEHGLCYPNLELRCKPGYRLQNSLYSLNGLIPIGASCEKDDERERMISEIVAKALELLRIKNAQVECGESSDDIESGITEEIVYQIFEESKKDWISEEQFNELWSSVIKQLEKEPEITMRQVTNRHREQIKPRYKSKTNDNQRQKESIPERRERENFILRSSSKKYISLGCHFENELHQTIMKYRKIILIVLGFIISIAVIRYRIKTYFEQKKKIANYTNEVIELLKDKKATDKGDAFISSVHLRDYILDGKGSTKTKNKLWEEILKKLNQNTNIKSSLMEVHGDMMKCLEWVGPTDVKRKIKPDGINENQ</sequence>
<dbReference type="KEGG" id="cgr:2888226"/>
<evidence type="ECO:0000259" key="10">
    <source>
        <dbReference type="Pfam" id="PF12949"/>
    </source>
</evidence>
<dbReference type="CGD" id="CAL0129239">
    <property type="gene designation" value="CAGL0G07403g"/>
</dbReference>
<evidence type="ECO:0008006" key="14">
    <source>
        <dbReference type="Google" id="ProtNLM"/>
    </source>
</evidence>
<feature type="transmembrane region" description="Helical" evidence="8">
    <location>
        <begin position="682"/>
        <end position="700"/>
    </location>
</feature>
<dbReference type="GO" id="GO:0005637">
    <property type="term" value="C:nuclear inner membrane"/>
    <property type="evidence" value="ECO:0007669"/>
    <property type="project" value="UniProtKB-SubCell"/>
</dbReference>
<evidence type="ECO:0000313" key="12">
    <source>
        <dbReference type="EMBL" id="CAG59610.1"/>
    </source>
</evidence>
<feature type="region of interest" description="Disordered" evidence="7">
    <location>
        <begin position="51"/>
        <end position="194"/>
    </location>
</feature>
<dbReference type="GO" id="GO:0034399">
    <property type="term" value="C:nuclear periphery"/>
    <property type="evidence" value="ECO:0007669"/>
    <property type="project" value="TreeGrafter"/>
</dbReference>
<dbReference type="STRING" id="284593.Q6FSW1"/>
<feature type="transmembrane region" description="Helical" evidence="8">
    <location>
        <begin position="425"/>
        <end position="449"/>
    </location>
</feature>
<dbReference type="AlphaFoldDB" id="Q6FSW1"/>
<organism evidence="12 13">
    <name type="scientific">Candida glabrata (strain ATCC 2001 / BCRC 20586 / JCM 3761 / NBRC 0622 / NRRL Y-65 / CBS 138)</name>
    <name type="common">Yeast</name>
    <name type="synonym">Nakaseomyces glabratus</name>
    <dbReference type="NCBI Taxonomy" id="284593"/>
    <lineage>
        <taxon>Eukaryota</taxon>
        <taxon>Fungi</taxon>
        <taxon>Dikarya</taxon>
        <taxon>Ascomycota</taxon>
        <taxon>Saccharomycotina</taxon>
        <taxon>Saccharomycetes</taxon>
        <taxon>Saccharomycetales</taxon>
        <taxon>Saccharomycetaceae</taxon>
        <taxon>Nakaseomyces</taxon>
    </lineage>
</organism>
<feature type="domain" description="HeH/LEM" evidence="10">
    <location>
        <begin position="12"/>
        <end position="46"/>
    </location>
</feature>
<feature type="compositionally biased region" description="Basic and acidic residues" evidence="7">
    <location>
        <begin position="216"/>
        <end position="234"/>
    </location>
</feature>
<dbReference type="Proteomes" id="UP000002428">
    <property type="component" value="Chromosome G"/>
</dbReference>
<dbReference type="EMBL" id="CR380953">
    <property type="protein sequence ID" value="CAG59610.1"/>
    <property type="molecule type" value="Genomic_DNA"/>
</dbReference>
<dbReference type="FunCoup" id="Q6FSW1">
    <property type="interactions" value="61"/>
</dbReference>
<dbReference type="InterPro" id="IPR025856">
    <property type="entry name" value="HeH/LEM_domain"/>
</dbReference>
<keyword evidence="3 8" id="KW-0812">Transmembrane</keyword>
<comment type="subcellular location">
    <subcellularLocation>
        <location evidence="1">Nucleus inner membrane</location>
    </subcellularLocation>
</comment>